<reference evidence="1 2" key="1">
    <citation type="journal article" date="2014" name="Curr. Biol.">
        <title>The genome of the clonal raider ant Cerapachys biroi.</title>
        <authorList>
            <person name="Oxley P.R."/>
            <person name="Ji L."/>
            <person name="Fetter-Pruneda I."/>
            <person name="McKenzie S.K."/>
            <person name="Li C."/>
            <person name="Hu H."/>
            <person name="Zhang G."/>
            <person name="Kronauer D.J."/>
        </authorList>
    </citation>
    <scope>NUCLEOTIDE SEQUENCE [LARGE SCALE GENOMIC DNA]</scope>
</reference>
<dbReference type="SUPFAM" id="SSF53098">
    <property type="entry name" value="Ribonuclease H-like"/>
    <property type="match status" value="1"/>
</dbReference>
<evidence type="ECO:0000313" key="2">
    <source>
        <dbReference type="Proteomes" id="UP000053097"/>
    </source>
</evidence>
<gene>
    <name evidence="1" type="ORF">X777_01032</name>
</gene>
<name>A0A026WS52_OOCBI</name>
<dbReference type="OMA" id="MEYVNSY"/>
<dbReference type="EMBL" id="KK107118">
    <property type="protein sequence ID" value="EZA58857.1"/>
    <property type="molecule type" value="Genomic_DNA"/>
</dbReference>
<protein>
    <recommendedName>
        <fullName evidence="3">HAT C-terminal dimerisation domain-containing protein</fullName>
    </recommendedName>
</protein>
<accession>A0A026WS52</accession>
<dbReference type="Proteomes" id="UP000053097">
    <property type="component" value="Unassembled WGS sequence"/>
</dbReference>
<organism evidence="1 2">
    <name type="scientific">Ooceraea biroi</name>
    <name type="common">Clonal raider ant</name>
    <name type="synonym">Cerapachys biroi</name>
    <dbReference type="NCBI Taxonomy" id="2015173"/>
    <lineage>
        <taxon>Eukaryota</taxon>
        <taxon>Metazoa</taxon>
        <taxon>Ecdysozoa</taxon>
        <taxon>Arthropoda</taxon>
        <taxon>Hexapoda</taxon>
        <taxon>Insecta</taxon>
        <taxon>Pterygota</taxon>
        <taxon>Neoptera</taxon>
        <taxon>Endopterygota</taxon>
        <taxon>Hymenoptera</taxon>
        <taxon>Apocrita</taxon>
        <taxon>Aculeata</taxon>
        <taxon>Formicoidea</taxon>
        <taxon>Formicidae</taxon>
        <taxon>Dorylinae</taxon>
        <taxon>Ooceraea</taxon>
    </lineage>
</organism>
<keyword evidence="2" id="KW-1185">Reference proteome</keyword>
<evidence type="ECO:0008006" key="3">
    <source>
        <dbReference type="Google" id="ProtNLM"/>
    </source>
</evidence>
<evidence type="ECO:0000313" key="1">
    <source>
        <dbReference type="EMBL" id="EZA58857.1"/>
    </source>
</evidence>
<dbReference type="STRING" id="2015173.A0A026WS52"/>
<sequence>MRKMREQLAMCEELGMPDIITYGCSAHVLNLLARDIEIPGIKGDIKKIMKYFRNTHFAAAKYKEAGGKALVIPQDVRWNTLADCLESYISNWPILSKVCTDNRVAINIDISSKVNDINLKIKAMDYLEKLKIISVALDKIQRDCCTIGEATEIWIEMVNHFQQNNLLESDFNCVLQRFKMVMTPAHYLANLLDHRFRGLQLNQEQLDEAMEYVNSYHPAAMPDVMSYRAKTFPFKNYLFSEESIKNVQPITWWLALKNNVNIVTFDLVTQLHTAIASSAGIDRLFSAFGLVHTKLKNRLDVEKAAKLVTILKALNKKGTVDETEHEIETD</sequence>
<proteinExistence type="predicted"/>
<dbReference type="InterPro" id="IPR012337">
    <property type="entry name" value="RNaseH-like_sf"/>
</dbReference>
<dbReference type="AlphaFoldDB" id="A0A026WS52"/>